<comment type="caution">
    <text evidence="1">The sequence shown here is derived from an EMBL/GenBank/DDBJ whole genome shotgun (WGS) entry which is preliminary data.</text>
</comment>
<dbReference type="RefSeq" id="WP_231481037.1">
    <property type="nucleotide sequence ID" value="NZ_BAAAZO010000006.1"/>
</dbReference>
<reference evidence="2" key="1">
    <citation type="journal article" date="2019" name="Int. J. Syst. Evol. Microbiol.">
        <title>The Global Catalogue of Microorganisms (GCM) 10K type strain sequencing project: providing services to taxonomists for standard genome sequencing and annotation.</title>
        <authorList>
            <consortium name="The Broad Institute Genomics Platform"/>
            <consortium name="The Broad Institute Genome Sequencing Center for Infectious Disease"/>
            <person name="Wu L."/>
            <person name="Ma J."/>
        </authorList>
    </citation>
    <scope>NUCLEOTIDE SEQUENCE [LARGE SCALE GENOMIC DNA]</scope>
    <source>
        <strain evidence="2">JCM 16902</strain>
    </source>
</reference>
<protein>
    <submittedName>
        <fullName evidence="1">Uncharacterized protein</fullName>
    </submittedName>
</protein>
<accession>A0ABP6ZYJ5</accession>
<dbReference type="Proteomes" id="UP001501074">
    <property type="component" value="Unassembled WGS sequence"/>
</dbReference>
<organism evidence="1 2">
    <name type="scientific">Kineosporia mesophila</name>
    <dbReference type="NCBI Taxonomy" id="566012"/>
    <lineage>
        <taxon>Bacteria</taxon>
        <taxon>Bacillati</taxon>
        <taxon>Actinomycetota</taxon>
        <taxon>Actinomycetes</taxon>
        <taxon>Kineosporiales</taxon>
        <taxon>Kineosporiaceae</taxon>
        <taxon>Kineosporia</taxon>
    </lineage>
</organism>
<proteinExistence type="predicted"/>
<evidence type="ECO:0000313" key="1">
    <source>
        <dbReference type="EMBL" id="GAA3620267.1"/>
    </source>
</evidence>
<sequence length="92" mass="10050">MDQEAVDHEREFGAVPVIGDVVRIRVAQRVDFDLLADPVIATAHPPRIGVGELFEMTGPQAVDIAHRLLRAAASMEDRGDAQARRPRLVAEA</sequence>
<gene>
    <name evidence="1" type="ORF">GCM10022223_41430</name>
</gene>
<keyword evidence="2" id="KW-1185">Reference proteome</keyword>
<name>A0ABP6ZYJ5_9ACTN</name>
<evidence type="ECO:0000313" key="2">
    <source>
        <dbReference type="Proteomes" id="UP001501074"/>
    </source>
</evidence>
<dbReference type="EMBL" id="BAAAZO010000006">
    <property type="protein sequence ID" value="GAA3620267.1"/>
    <property type="molecule type" value="Genomic_DNA"/>
</dbReference>